<organism evidence="2 3">
    <name type="scientific">Caballeronia arvi</name>
    <dbReference type="NCBI Taxonomy" id="1777135"/>
    <lineage>
        <taxon>Bacteria</taxon>
        <taxon>Pseudomonadati</taxon>
        <taxon>Pseudomonadota</taxon>
        <taxon>Betaproteobacteria</taxon>
        <taxon>Burkholderiales</taxon>
        <taxon>Burkholderiaceae</taxon>
        <taxon>Caballeronia</taxon>
    </lineage>
</organism>
<dbReference type="Proteomes" id="UP000055019">
    <property type="component" value="Unassembled WGS sequence"/>
</dbReference>
<proteinExistence type="predicted"/>
<evidence type="ECO:0000313" key="2">
    <source>
        <dbReference type="EMBL" id="SAL88689.1"/>
    </source>
</evidence>
<gene>
    <name evidence="2" type="ORF">AWB74_08684</name>
</gene>
<comment type="caution">
    <text evidence="2">The sequence shown here is derived from an EMBL/GenBank/DDBJ whole genome shotgun (WGS) entry which is preliminary data.</text>
</comment>
<protein>
    <submittedName>
        <fullName evidence="2">Uncharacterized protein</fullName>
    </submittedName>
</protein>
<dbReference type="EMBL" id="FCOM02000159">
    <property type="protein sequence ID" value="SAL88689.1"/>
    <property type="molecule type" value="Genomic_DNA"/>
</dbReference>
<sequence>MSKMDFSGTGTDRHTRISPNVCAAGKQGRNQKSATIERTASSCLIAAMSLS</sequence>
<evidence type="ECO:0000313" key="3">
    <source>
        <dbReference type="Proteomes" id="UP000055019"/>
    </source>
</evidence>
<dbReference type="AlphaFoldDB" id="A0A158L6P1"/>
<feature type="region of interest" description="Disordered" evidence="1">
    <location>
        <begin position="1"/>
        <end position="20"/>
    </location>
</feature>
<evidence type="ECO:0000256" key="1">
    <source>
        <dbReference type="SAM" id="MobiDB-lite"/>
    </source>
</evidence>
<keyword evidence="3" id="KW-1185">Reference proteome</keyword>
<reference evidence="2" key="1">
    <citation type="submission" date="2016-01" db="EMBL/GenBank/DDBJ databases">
        <authorList>
            <person name="Peeters C."/>
        </authorList>
    </citation>
    <scope>NUCLEOTIDE SEQUENCE [LARGE SCALE GENOMIC DNA]</scope>
    <source>
        <strain evidence="2">LMG 29317</strain>
    </source>
</reference>
<accession>A0A158L6P1</accession>
<name>A0A158L6P1_9BURK</name>